<feature type="compositionally biased region" description="Polar residues" evidence="1">
    <location>
        <begin position="244"/>
        <end position="272"/>
    </location>
</feature>
<dbReference type="PANTHER" id="PTHR36102:SF1">
    <property type="entry name" value="YDR124W-LIKE HELICAL BUNDLE DOMAIN-CONTAINING PROTEIN"/>
    <property type="match status" value="1"/>
</dbReference>
<comment type="caution">
    <text evidence="3">The sequence shown here is derived from an EMBL/GenBank/DDBJ whole genome shotgun (WGS) entry which is preliminary data.</text>
</comment>
<evidence type="ECO:0000313" key="3">
    <source>
        <dbReference type="EMBL" id="KOS14855.1"/>
    </source>
</evidence>
<feature type="compositionally biased region" description="Polar residues" evidence="1">
    <location>
        <begin position="291"/>
        <end position="300"/>
    </location>
</feature>
<dbReference type="AlphaFoldDB" id="A0A0M9VQ15"/>
<feature type="region of interest" description="Disordered" evidence="1">
    <location>
        <begin position="145"/>
        <end position="209"/>
    </location>
</feature>
<sequence>MELRFSQLQQIMCKMVAKEWIKVIEPKKQTRFPYNKGEAGKPAWWPEDVRHKEPDHLMKPERHALLLAILRSSQTRIARLQLATAEVSALIKAGKGSYLMDVYRVAREEEKLRDEGRDMNSPVTVGVSSLEGWDAMAGCVAASGSQAHAMESDTSLQDGREAKGKRRMTSRTDEEDQADLSISSTWTSSGHEVSSPHRAVLSSAAPAPVPSSLNMQLRSVDTSGSHVVTNSPYDASPDLFSPALPSTSSNPARSHTMDTPSTIPMSMVQSPAASHAPLQGSYVSGVAEPSPRSTSMSHPVQSVPMRPTRSTPAQVATTPDNWAMRQAQSNLPGIHLEGPISGSPMSTEGPRMAWGDNGNVPPSHWPMPETPVQRPSHSSGMPMNFGFCVSPSGDVRFSSSFDASFSSSHHGPVTPAHLGHMNMPGTAMPPGMSPQGNGGSLGFHDTATAHPPTHPMDMHGFPSKTHPPTNMPFHPMPDWPTH</sequence>
<dbReference type="OrthoDB" id="5338458at2759"/>
<dbReference type="Proteomes" id="UP000037751">
    <property type="component" value="Unassembled WGS sequence"/>
</dbReference>
<feature type="domain" description="Subtelomeric hrmA-associated cluster protein AFUB-079030/YDR124W-like helical bundle" evidence="2">
    <location>
        <begin position="2"/>
        <end position="107"/>
    </location>
</feature>
<dbReference type="Pfam" id="PF11001">
    <property type="entry name" value="AFUB_07903_YDR124W_hel"/>
    <property type="match status" value="1"/>
</dbReference>
<organism evidence="3 4">
    <name type="scientific">Malassezia pachydermatis</name>
    <dbReference type="NCBI Taxonomy" id="77020"/>
    <lineage>
        <taxon>Eukaryota</taxon>
        <taxon>Fungi</taxon>
        <taxon>Dikarya</taxon>
        <taxon>Basidiomycota</taxon>
        <taxon>Ustilaginomycotina</taxon>
        <taxon>Malasseziomycetes</taxon>
        <taxon>Malasseziales</taxon>
        <taxon>Malasseziaceae</taxon>
        <taxon>Malassezia</taxon>
    </lineage>
</organism>
<reference evidence="3 4" key="1">
    <citation type="submission" date="2015-07" db="EMBL/GenBank/DDBJ databases">
        <title>Draft Genome Sequence of Malassezia furfur CBS1878 and Malassezia pachydermatis CBS1879.</title>
        <authorList>
            <person name="Triana S."/>
            <person name="Ohm R."/>
            <person name="Gonzalez A."/>
            <person name="DeCock H."/>
            <person name="Restrepo S."/>
            <person name="Celis A."/>
        </authorList>
    </citation>
    <scope>NUCLEOTIDE SEQUENCE [LARGE SCALE GENOMIC DNA]</scope>
    <source>
        <strain evidence="3 4">CBS 1879</strain>
    </source>
</reference>
<evidence type="ECO:0000256" key="1">
    <source>
        <dbReference type="SAM" id="MobiDB-lite"/>
    </source>
</evidence>
<dbReference type="VEuPathDB" id="FungiDB:Malapachy_1049"/>
<protein>
    <recommendedName>
        <fullName evidence="2">Subtelomeric hrmA-associated cluster protein AFUB-079030/YDR124W-like helical bundle domain-containing protein</fullName>
    </recommendedName>
</protein>
<keyword evidence="4" id="KW-1185">Reference proteome</keyword>
<dbReference type="PANTHER" id="PTHR36102">
    <property type="entry name" value="CHROMOSOME 10, WHOLE GENOME SHOTGUN SEQUENCE"/>
    <property type="match status" value="1"/>
</dbReference>
<dbReference type="STRING" id="77020.A0A0M9VQ15"/>
<dbReference type="GeneID" id="28727436"/>
<proteinExistence type="predicted"/>
<evidence type="ECO:0000313" key="4">
    <source>
        <dbReference type="Proteomes" id="UP000037751"/>
    </source>
</evidence>
<evidence type="ECO:0000259" key="2">
    <source>
        <dbReference type="Pfam" id="PF11001"/>
    </source>
</evidence>
<gene>
    <name evidence="3" type="ORF">Malapachy_1049</name>
</gene>
<feature type="compositionally biased region" description="Low complexity" evidence="1">
    <location>
        <begin position="199"/>
        <end position="209"/>
    </location>
</feature>
<name>A0A0M9VQ15_9BASI</name>
<dbReference type="EMBL" id="LGAV01000003">
    <property type="protein sequence ID" value="KOS14855.1"/>
    <property type="molecule type" value="Genomic_DNA"/>
</dbReference>
<dbReference type="RefSeq" id="XP_017992487.1">
    <property type="nucleotide sequence ID" value="XM_018135561.1"/>
</dbReference>
<accession>A0A0M9VQ15</accession>
<feature type="compositionally biased region" description="Polar residues" evidence="1">
    <location>
        <begin position="223"/>
        <end position="233"/>
    </location>
</feature>
<feature type="region of interest" description="Disordered" evidence="1">
    <location>
        <begin position="415"/>
        <end position="482"/>
    </location>
</feature>
<feature type="region of interest" description="Disordered" evidence="1">
    <location>
        <begin position="223"/>
        <end position="315"/>
    </location>
</feature>
<dbReference type="InterPro" id="IPR047092">
    <property type="entry name" value="AFUB_07903/YDR124W-like_hel"/>
</dbReference>
<dbReference type="InterPro" id="IPR021264">
    <property type="entry name" value="AFUB_079030/YDR124W-like"/>
</dbReference>
<feature type="compositionally biased region" description="Polar residues" evidence="1">
    <location>
        <begin position="180"/>
        <end position="192"/>
    </location>
</feature>